<dbReference type="Proteomes" id="UP001295444">
    <property type="component" value="Chromosome 01"/>
</dbReference>
<name>A0AAD1R506_PELCU</name>
<reference evidence="1" key="1">
    <citation type="submission" date="2022-03" db="EMBL/GenBank/DDBJ databases">
        <authorList>
            <person name="Alioto T."/>
            <person name="Alioto T."/>
            <person name="Gomez Garrido J."/>
        </authorList>
    </citation>
    <scope>NUCLEOTIDE SEQUENCE</scope>
</reference>
<proteinExistence type="predicted"/>
<protein>
    <submittedName>
        <fullName evidence="1">Uncharacterized protein</fullName>
    </submittedName>
</protein>
<evidence type="ECO:0000313" key="1">
    <source>
        <dbReference type="EMBL" id="CAH2223871.1"/>
    </source>
</evidence>
<keyword evidence="2" id="KW-1185">Reference proteome</keyword>
<evidence type="ECO:0000313" key="2">
    <source>
        <dbReference type="Proteomes" id="UP001295444"/>
    </source>
</evidence>
<dbReference type="EMBL" id="OW240912">
    <property type="protein sequence ID" value="CAH2223871.1"/>
    <property type="molecule type" value="Genomic_DNA"/>
</dbReference>
<dbReference type="AlphaFoldDB" id="A0AAD1R506"/>
<gene>
    <name evidence="1" type="ORF">PECUL_23A058670</name>
</gene>
<accession>A0AAD1R506</accession>
<feature type="non-terminal residue" evidence="1">
    <location>
        <position position="1"/>
    </location>
</feature>
<sequence>QVSHTGFTLLHSSITRLGCSRYHILDSLCSTALSLDPGAAGIAYRIHSAPQLCHRIRVQQVSHTGFTLLHSS</sequence>
<organism evidence="1 2">
    <name type="scientific">Pelobates cultripes</name>
    <name type="common">Western spadefoot toad</name>
    <dbReference type="NCBI Taxonomy" id="61616"/>
    <lineage>
        <taxon>Eukaryota</taxon>
        <taxon>Metazoa</taxon>
        <taxon>Chordata</taxon>
        <taxon>Craniata</taxon>
        <taxon>Vertebrata</taxon>
        <taxon>Euteleostomi</taxon>
        <taxon>Amphibia</taxon>
        <taxon>Batrachia</taxon>
        <taxon>Anura</taxon>
        <taxon>Pelobatoidea</taxon>
        <taxon>Pelobatidae</taxon>
        <taxon>Pelobates</taxon>
    </lineage>
</organism>
<feature type="non-terminal residue" evidence="1">
    <location>
        <position position="72"/>
    </location>
</feature>